<reference evidence="1" key="1">
    <citation type="submission" date="2023-06" db="EMBL/GenBank/DDBJ databases">
        <title>Genomic analysis of the entomopathogenic nematode Steinernema hermaphroditum.</title>
        <authorList>
            <person name="Schwarz E.M."/>
            <person name="Heppert J.K."/>
            <person name="Baniya A."/>
            <person name="Schwartz H.T."/>
            <person name="Tan C.-H."/>
            <person name="Antoshechkin I."/>
            <person name="Sternberg P.W."/>
            <person name="Goodrich-Blair H."/>
            <person name="Dillman A.R."/>
        </authorList>
    </citation>
    <scope>NUCLEOTIDE SEQUENCE</scope>
    <source>
        <strain evidence="1">PS9179</strain>
        <tissue evidence="1">Whole animal</tissue>
    </source>
</reference>
<name>A0AA39MBH0_9BILA</name>
<accession>A0AA39MBH0</accession>
<dbReference type="AlphaFoldDB" id="A0AA39MBH0"/>
<gene>
    <name evidence="1" type="ORF">QR680_010933</name>
</gene>
<organism evidence="1 2">
    <name type="scientific">Steinernema hermaphroditum</name>
    <dbReference type="NCBI Taxonomy" id="289476"/>
    <lineage>
        <taxon>Eukaryota</taxon>
        <taxon>Metazoa</taxon>
        <taxon>Ecdysozoa</taxon>
        <taxon>Nematoda</taxon>
        <taxon>Chromadorea</taxon>
        <taxon>Rhabditida</taxon>
        <taxon>Tylenchina</taxon>
        <taxon>Panagrolaimomorpha</taxon>
        <taxon>Strongyloidoidea</taxon>
        <taxon>Steinernematidae</taxon>
        <taxon>Steinernema</taxon>
    </lineage>
</organism>
<dbReference type="Proteomes" id="UP001175271">
    <property type="component" value="Unassembled WGS sequence"/>
</dbReference>
<keyword evidence="2" id="KW-1185">Reference proteome</keyword>
<dbReference type="EMBL" id="JAUCMV010000001">
    <property type="protein sequence ID" value="KAK0428656.1"/>
    <property type="molecule type" value="Genomic_DNA"/>
</dbReference>
<proteinExistence type="predicted"/>
<sequence>MHVYNCHTPYHTSHSSRHYSYSSTVNSSIYARSKRSDYVNAPYGNLSYMSDTELSSRYYTDNEDDEDCELMMDVSLDDKIKSAYTSTCSKSGDARQEANVRLRKVSASTIIERFPVKSTTSLSTLCSHRSSTYSSDHLYENVPRRNRVVKGELDHTYVNIKWETEKKVSRIGKKQVMSTGKEKDKRLSRIMKKMKATPVGHVVTSIRKKLF</sequence>
<evidence type="ECO:0000313" key="2">
    <source>
        <dbReference type="Proteomes" id="UP001175271"/>
    </source>
</evidence>
<evidence type="ECO:0000313" key="1">
    <source>
        <dbReference type="EMBL" id="KAK0428656.1"/>
    </source>
</evidence>
<comment type="caution">
    <text evidence="1">The sequence shown here is derived from an EMBL/GenBank/DDBJ whole genome shotgun (WGS) entry which is preliminary data.</text>
</comment>
<protein>
    <submittedName>
        <fullName evidence="1">Uncharacterized protein</fullName>
    </submittedName>
</protein>